<evidence type="ECO:0000313" key="2">
    <source>
        <dbReference type="EMBL" id="RKP18541.1"/>
    </source>
</evidence>
<proteinExistence type="predicted"/>
<keyword evidence="1" id="KW-0472">Membrane</keyword>
<reference evidence="3" key="1">
    <citation type="journal article" date="2018" name="Nat. Microbiol.">
        <title>Leveraging single-cell genomics to expand the fungal tree of life.</title>
        <authorList>
            <person name="Ahrendt S.R."/>
            <person name="Quandt C.A."/>
            <person name="Ciobanu D."/>
            <person name="Clum A."/>
            <person name="Salamov A."/>
            <person name="Andreopoulos B."/>
            <person name="Cheng J.F."/>
            <person name="Woyke T."/>
            <person name="Pelin A."/>
            <person name="Henrissat B."/>
            <person name="Reynolds N.K."/>
            <person name="Benny G.L."/>
            <person name="Smith M.E."/>
            <person name="James T.Y."/>
            <person name="Grigoriev I.V."/>
        </authorList>
    </citation>
    <scope>NUCLEOTIDE SEQUENCE [LARGE SCALE GENOMIC DNA]</scope>
    <source>
        <strain evidence="3">CSF55</strain>
    </source>
</reference>
<name>A0A4P9YIF5_ROZAC</name>
<gene>
    <name evidence="2" type="ORF">ROZALSC1DRAFT_23131</name>
</gene>
<dbReference type="Proteomes" id="UP000281549">
    <property type="component" value="Unassembled WGS sequence"/>
</dbReference>
<evidence type="ECO:0000256" key="1">
    <source>
        <dbReference type="SAM" id="Phobius"/>
    </source>
</evidence>
<evidence type="ECO:0000313" key="3">
    <source>
        <dbReference type="Proteomes" id="UP000281549"/>
    </source>
</evidence>
<organism evidence="2 3">
    <name type="scientific">Rozella allomycis (strain CSF55)</name>
    <dbReference type="NCBI Taxonomy" id="988480"/>
    <lineage>
        <taxon>Eukaryota</taxon>
        <taxon>Fungi</taxon>
        <taxon>Fungi incertae sedis</taxon>
        <taxon>Cryptomycota</taxon>
        <taxon>Cryptomycota incertae sedis</taxon>
        <taxon>Rozella</taxon>
    </lineage>
</organism>
<dbReference type="AlphaFoldDB" id="A0A4P9YIF5"/>
<feature type="transmembrane region" description="Helical" evidence="1">
    <location>
        <begin position="21"/>
        <end position="39"/>
    </location>
</feature>
<sequence length="181" mass="20399">MECVLLFRSQVFTSRPNRLSIAVYGLLILRAALSTYQLTTIKSVSMSGTLCLFVADFSIAPYQLALKTAVELIVLLVFLRKAISMYILKRRCDKVSMNDSKKWLSMSFHNIFCTTAITACEWMTTVLPNIDGLFIYVNVIFALSNTIQSILVTNIIDELKLKMTKNRTLGPKAVTKTTQLQ</sequence>
<feature type="transmembrane region" description="Helical" evidence="1">
    <location>
        <begin position="59"/>
        <end position="83"/>
    </location>
</feature>
<keyword evidence="1" id="KW-0812">Transmembrane</keyword>
<accession>A0A4P9YIF5</accession>
<keyword evidence="1" id="KW-1133">Transmembrane helix</keyword>
<protein>
    <submittedName>
        <fullName evidence="2">Uncharacterized protein</fullName>
    </submittedName>
</protein>
<feature type="transmembrane region" description="Helical" evidence="1">
    <location>
        <begin position="103"/>
        <end position="127"/>
    </location>
</feature>
<dbReference type="EMBL" id="ML005429">
    <property type="protein sequence ID" value="RKP18541.1"/>
    <property type="molecule type" value="Genomic_DNA"/>
</dbReference>
<feature type="transmembrane region" description="Helical" evidence="1">
    <location>
        <begin position="133"/>
        <end position="156"/>
    </location>
</feature>